<sequence>MTADDTTHADREKFGVPINREVETRKQLCTGETAFVCGDSYDCDQQDQHKQYSLNLDDVYEIISSKRRRRFIFILATLVRDHDGDETPQIPVGDVAEHIAEDTFNESTDRKTVYISLIQHHLSKLDEAGVITYDERGKKVQPEVGVYQLESLLLGIEQAINIMNSPSGVSE</sequence>
<dbReference type="Proteomes" id="UP000199079">
    <property type="component" value="Unassembled WGS sequence"/>
</dbReference>
<name>A0A1H3P2E0_9EURY</name>
<feature type="domain" description="DUF7344" evidence="1">
    <location>
        <begin position="60"/>
        <end position="140"/>
    </location>
</feature>
<evidence type="ECO:0000259" key="1">
    <source>
        <dbReference type="Pfam" id="PF24035"/>
    </source>
</evidence>
<dbReference type="InterPro" id="IPR036388">
    <property type="entry name" value="WH-like_DNA-bd_sf"/>
</dbReference>
<proteinExistence type="predicted"/>
<dbReference type="RefSeq" id="WP_092735384.1">
    <property type="nucleotide sequence ID" value="NZ_FNPC01000018.1"/>
</dbReference>
<dbReference type="Gene3D" id="1.10.10.10">
    <property type="entry name" value="Winged helix-like DNA-binding domain superfamily/Winged helix DNA-binding domain"/>
    <property type="match status" value="1"/>
</dbReference>
<evidence type="ECO:0000313" key="2">
    <source>
        <dbReference type="EMBL" id="SDY95211.1"/>
    </source>
</evidence>
<dbReference type="InterPro" id="IPR055768">
    <property type="entry name" value="DUF7344"/>
</dbReference>
<reference evidence="3" key="1">
    <citation type="submission" date="2016-10" db="EMBL/GenBank/DDBJ databases">
        <authorList>
            <person name="Varghese N."/>
            <person name="Submissions S."/>
        </authorList>
    </citation>
    <scope>NUCLEOTIDE SEQUENCE [LARGE SCALE GENOMIC DNA]</scope>
    <source>
        <strain evidence="3">DC30,IBRC 10041,KCTC 4046</strain>
    </source>
</reference>
<evidence type="ECO:0000313" key="3">
    <source>
        <dbReference type="Proteomes" id="UP000199079"/>
    </source>
</evidence>
<accession>A0A1H3P2E0</accession>
<dbReference type="OrthoDB" id="331021at2157"/>
<keyword evidence="3" id="KW-1185">Reference proteome</keyword>
<gene>
    <name evidence="2" type="ORF">SAMN05216564_11815</name>
</gene>
<dbReference type="Pfam" id="PF24035">
    <property type="entry name" value="DUF7344"/>
    <property type="match status" value="1"/>
</dbReference>
<organism evidence="2 3">
    <name type="scientific">Halopenitus persicus</name>
    <dbReference type="NCBI Taxonomy" id="1048396"/>
    <lineage>
        <taxon>Archaea</taxon>
        <taxon>Methanobacteriati</taxon>
        <taxon>Methanobacteriota</taxon>
        <taxon>Stenosarchaea group</taxon>
        <taxon>Halobacteria</taxon>
        <taxon>Halobacteriales</taxon>
        <taxon>Haloferacaceae</taxon>
        <taxon>Halopenitus</taxon>
    </lineage>
</organism>
<dbReference type="AlphaFoldDB" id="A0A1H3P2E0"/>
<dbReference type="EMBL" id="FNPC01000018">
    <property type="protein sequence ID" value="SDY95211.1"/>
    <property type="molecule type" value="Genomic_DNA"/>
</dbReference>
<protein>
    <recommendedName>
        <fullName evidence="1">DUF7344 domain-containing protein</fullName>
    </recommendedName>
</protein>